<keyword evidence="3" id="KW-1185">Reference proteome</keyword>
<reference evidence="2 3" key="1">
    <citation type="submission" date="2016-10" db="EMBL/GenBank/DDBJ databases">
        <authorList>
            <person name="de Groot N.N."/>
        </authorList>
    </citation>
    <scope>NUCLEOTIDE SEQUENCE [LARGE SCALE GENOMIC DNA]</scope>
    <source>
        <strain evidence="2 3">DSM 13760</strain>
    </source>
</reference>
<protein>
    <submittedName>
        <fullName evidence="2">ABC transporter</fullName>
    </submittedName>
</protein>
<feature type="domain" description="ABC transporter" evidence="1">
    <location>
        <begin position="16"/>
        <end position="178"/>
    </location>
</feature>
<evidence type="ECO:0000313" key="2">
    <source>
        <dbReference type="EMBL" id="SES07341.1"/>
    </source>
</evidence>
<dbReference type="Proteomes" id="UP000198948">
    <property type="component" value="Unassembled WGS sequence"/>
</dbReference>
<dbReference type="RefSeq" id="WP_177165791.1">
    <property type="nucleotide sequence ID" value="NZ_FOHA01000027.1"/>
</dbReference>
<accession>A0A1H9UDJ6</accession>
<dbReference type="AlphaFoldDB" id="A0A1H9UDJ6"/>
<evidence type="ECO:0000313" key="3">
    <source>
        <dbReference type="Proteomes" id="UP000198948"/>
    </source>
</evidence>
<dbReference type="PANTHER" id="PTHR42855:SF2">
    <property type="entry name" value="DRUG RESISTANCE ABC TRANSPORTER,ATP-BINDING PROTEIN"/>
    <property type="match status" value="1"/>
</dbReference>
<dbReference type="GO" id="GO:0005524">
    <property type="term" value="F:ATP binding"/>
    <property type="evidence" value="ECO:0007669"/>
    <property type="project" value="InterPro"/>
</dbReference>
<evidence type="ECO:0000259" key="1">
    <source>
        <dbReference type="Pfam" id="PF00005"/>
    </source>
</evidence>
<proteinExistence type="predicted"/>
<dbReference type="STRING" id="142588.SAMN04488559_12719"/>
<gene>
    <name evidence="2" type="ORF">SAMN04488559_12719</name>
</gene>
<dbReference type="PANTHER" id="PTHR42855">
    <property type="entry name" value="ABC TRANSPORTER ATP-BINDING SUBUNIT"/>
    <property type="match status" value="1"/>
</dbReference>
<organism evidence="2 3">
    <name type="scientific">Isobaculum melis</name>
    <dbReference type="NCBI Taxonomy" id="142588"/>
    <lineage>
        <taxon>Bacteria</taxon>
        <taxon>Bacillati</taxon>
        <taxon>Bacillota</taxon>
        <taxon>Bacilli</taxon>
        <taxon>Lactobacillales</taxon>
        <taxon>Carnobacteriaceae</taxon>
        <taxon>Isobaculum</taxon>
    </lineage>
</organism>
<dbReference type="Pfam" id="PF00005">
    <property type="entry name" value="ABC_tran"/>
    <property type="match status" value="1"/>
</dbReference>
<dbReference type="InterPro" id="IPR027417">
    <property type="entry name" value="P-loop_NTPase"/>
</dbReference>
<dbReference type="InterPro" id="IPR051309">
    <property type="entry name" value="ABCF_ATPase"/>
</dbReference>
<dbReference type="InterPro" id="IPR003439">
    <property type="entry name" value="ABC_transporter-like_ATP-bd"/>
</dbReference>
<name>A0A1H9UDJ6_9LACT</name>
<dbReference type="SUPFAM" id="SSF52540">
    <property type="entry name" value="P-loop containing nucleoside triphosphate hydrolases"/>
    <property type="match status" value="1"/>
</dbReference>
<sequence>MLLALNNCTQTHLFGQLNFMMDEQEQVQIIGLNATEKKTFIQLVTHDLQKQQQSYRVFPSPSEHGFLNTEQTVKEILLSCFTELFELQEEIEILEEKIALEEDRHFSDALFLQGRLQDTFTDLGGYEIETQIEQVVQGLAIQQLLPKKAAQLSSVQQQKALLATILLDKVDLLILDETALMLTSIELTRIQHYLAEMANSSICFTNQFIVGASQAYCVKNKQLVHATI</sequence>
<dbReference type="Gene3D" id="3.40.50.300">
    <property type="entry name" value="P-loop containing nucleotide triphosphate hydrolases"/>
    <property type="match status" value="1"/>
</dbReference>
<dbReference type="EMBL" id="FOHA01000027">
    <property type="protein sequence ID" value="SES07341.1"/>
    <property type="molecule type" value="Genomic_DNA"/>
</dbReference>
<dbReference type="GO" id="GO:0016887">
    <property type="term" value="F:ATP hydrolysis activity"/>
    <property type="evidence" value="ECO:0007669"/>
    <property type="project" value="InterPro"/>
</dbReference>